<evidence type="ECO:0000256" key="6">
    <source>
        <dbReference type="ARBA" id="ARBA00023055"/>
    </source>
</evidence>
<keyword evidence="11" id="KW-0175">Coiled coil</keyword>
<dbReference type="Gene3D" id="2.30.230.10">
    <property type="entry name" value="Lipovitellin, beta-sheet shell regions, chain A"/>
    <property type="match status" value="1"/>
</dbReference>
<dbReference type="PROSITE" id="PS51211">
    <property type="entry name" value="VITELLOGENIN"/>
    <property type="match status" value="1"/>
</dbReference>
<evidence type="ECO:0000256" key="12">
    <source>
        <dbReference type="SAM" id="SignalP"/>
    </source>
</evidence>
<dbReference type="PROSITE" id="PS51233">
    <property type="entry name" value="VWFD"/>
    <property type="match status" value="1"/>
</dbReference>
<dbReference type="Pfam" id="PF06448">
    <property type="entry name" value="DUF1081"/>
    <property type="match status" value="1"/>
</dbReference>
<dbReference type="GO" id="GO:0005319">
    <property type="term" value="F:lipid transporter activity"/>
    <property type="evidence" value="ECO:0007669"/>
    <property type="project" value="InterPro"/>
</dbReference>
<dbReference type="GeneID" id="106166028"/>
<keyword evidence="6" id="KW-0445">Lipid transport</keyword>
<dbReference type="InParanoid" id="A0A1S3INV1"/>
<dbReference type="InterPro" id="IPR011030">
    <property type="entry name" value="Lipovitellin_superhlx_dom"/>
</dbReference>
<reference evidence="16" key="2">
    <citation type="submission" date="2025-08" db="UniProtKB">
        <authorList>
            <consortium name="RefSeq"/>
        </authorList>
    </citation>
    <scope>IDENTIFICATION</scope>
</reference>
<dbReference type="Gene3D" id="1.25.10.20">
    <property type="entry name" value="Vitellinogen, superhelical"/>
    <property type="match status" value="1"/>
</dbReference>
<evidence type="ECO:0000256" key="4">
    <source>
        <dbReference type="ARBA" id="ARBA00022729"/>
    </source>
</evidence>
<gene>
    <name evidence="16" type="primary">LOC106166028</name>
</gene>
<sequence>MELKAVLVLACVAGSLAVPMRREVQTTCARSCREDLNKFKYETRKTYQFSYEADTTTQIQGSMEEQSGLHAKATVEIEVLDKCEMVLKVNQVRLEQSDPTNFHSRTPITDDRFARLVEANPLRFAFQDGEVESLCPVEGEDVKALNFKRGILSAFQNTMDEFEKGKTTKEADIAGNCNTVYSLTSKGWSTFTINKTKDILGCTDRHGHLSSVQATDYKASSEIQSMPLMKTWHSCEQEIHTSGRLGKTSCIEKHVFRPFSKFESGAVTVTSSKLEYVTDRYGVSSAPEYARRTDLLFEHQFEMPAGSRDSREAETTFSTICQKSEEEIKPEVAQLFAQLVYNLRELDEATLRRVWGRLDSICSSNTDRAKKFFIDAMVAVGSSGSVQAMQKLIANNEVKGLTAEMWLTSLAFIQQPTKEMLVALKPLLEGSATSRKAFLSISTLVHSYCLSNAQCSEETAVMDILRIFETSLGRDCSGDREKTLMALKALGNTGILTKAIPTLQRCFQSKNLDMEIRTEATKAFRRMPCGADRDGLLETFKTTTEETEIRIASFLALMKCPTDMIIRDVKETLEKEEVNQVGSFVWTYLTNLMETGSLYKQEIRKILEDETLKKEFNLDMRKFSRNIEKSFFFEMLNAGATAESNLIWSPKSYIPRSGMFNLTVDLFGKSMNLLELDGRVEGMEYMLENFFGPNGYFQDNAVSDLLKRNRGSLKNTVSVLGNTFEAEAEDELKGSMSLKIFGNEIRYMDLANLKTMNFNFLEILQKLAQEHNYDYTTSMMFLDSTMNIPTIVGFPLKLSVNGTATVNVQIGGKMDLRQLGTSPRGMNIDGHIKPSGAIEISSMMSVEAISARAGVKMVNTLSSSAVVQGKMQIQDGRVFVTNIDMPRDQIDLFDLKTKFFVVSLDSEREQRMITDDRIEQERCTGKTLEKALGIQLCGKLSLPNALAKSDAPFFPLTGPMNVKVALNKKDTMTGYQFLASYELPKVHKGGQRITNFKSKVSFNTPGSRINREISAELALLRSELAASLVMKSPWKTIGMNTDFTNRANLKRMVSRMTIDEVQYSMTSELKIEKYPRRIKYTPSVEIVIPNRDEITLEGGMEYVRGKKLEGEAKLLNLLTEPVTFKTKLEKTERPKRTSLTHYLELKSTLIHMKTTGTYDSKPKALSSRVDLQYALRSAPTETFAVHGKINDRSAADLADYSADLAFESSQFSDYNFQVKSNGKKGAKHLSGELEFSYGRDTTDATRKISITQDFNDVSRGGMTNMNGKVTLKFPLMRVDSEASFNHKHNMNTLNTNAVAKYNNKEARASLNLEREMEGQLKLKGDANLRLPTRHMRLYADVDEKSQGEFHSKMIGQWDFGKKAEMTSLYERKGRLNHEVSSTINVAHLSPVKINGRVSLQKRNPAMSGSVEYDGKSYSTAASAEIRKNAVSGEAFVKYPERTLKTEATYGVVGNKHHGDFSFKWDADRDDTKVLTIGGDYEDKTNNAMFHHEASLKFNHPLKRGDVEVMLHKSDKDGKAKVKTTWDQTNEAVFDAGYSDEKTYGNRRVKADVKLTTPFRKYRSMAGSITQEMKEGEYTTHAEASWEPRKKVEADFSLKHGRTPLTDLESTLTMSTPFRSMEQFSGKLLHKLGNGQLDSSISSEWDNNKMALTASGKARSIWDWEGKIAFNSPITNAERISLIGKHQCQTNQMKSSLEMQVVEKKFGIDLDMNHQVALPSLNTKGTLTISTPIEHYRTNTLSWDHRNTDSSIQSKIEGRWHHEKVIFNIKGDHNLGYRRTIKGTVELQTTQDPLRHIILSLDHENGDLDFKTTTELTSSHQRMILGKTDFKLEEKSVSANAELITPWTPVKDVRAKILGDLSKKPFTGTIQLDYAPSKRIAVESTVDYRGTWEGRHAVNGNLRFTSPFKPVETIVLSVDHQCNDGWQSEVSLSFDKPEKKIHLSTNLRNADDILATLALKTPFKAFPALNARFNHKTPGEGLWETEANVEYAPGKDITFKGDLQLADSYKGSMTFTSPFAPVSNIQASFNHEGEPMNFRSSAEVTHNQRNKFGILADYEASYGFGNVKGSMTLMTPFKPVENVKLTIGHRGHLKDLRSNIALTYAPSKKMEMTVIFKHARTTEAKLVMQTPFNNFENMELAFSHAGLPIQFQTEAGLITSYPGWKKFNIKVENDATNDIRSALIIQTPFDDYKSMSLEFSHRGQMSDFETKILAKKLPGNKQFTGEVSNRGTLSNFNSRMKVTTPFRGYDEFALDATHRGNKLTDFETQVGLTTAVRGFEKFAFNVNNMGFMRKFSTKVETPFRGYDVFTIDVSNTEDLRNLKIAGKITTPVRNYREFTFEVANDGVPTDFTSSATITTPISGFERFNMEVQHRGSKIVDFNSKLTITTTMAKFDKVAIEASNVGILRNLRIKVITPIRSHREFNVEVNNNEDLNNLRANAKITTPFRSFQEMSGEVKHTATPQGFKSEVSVMTPFRNWERLSASVNHQMSLWRRIDSTWIVKRNNEEISLEMDHTMQQNDINSKVTLKTPISKMAETSLELTHRGDISDFENKMILKTSIPQWQEMSAELSHNGNLRKFNTKGNLKTPMRMLRDMSFEIDHEGDLQKFNTRGNFKSQINKLRDVSFTLNHEGNLKKFSTSGTLAKHSFDITFDASSPDLDLTITLPALSLEELKYVHKGPLNGFTCDGSLKTFGAYPEMSLKLKHNGNLRRFKSEGELNIPEKQSFDISFTKSTSQLSAEINLPILKIQSAQLTHNGPLTRFTTSGSLRTGYSGMEDLSLKLDHNGDLNSFTTKGELNLPEKQSFDVSFSRNTPRLTLEVIVPALKINRIQYTHEGPLARFTCSGSMTTGFMDDLSLSLEHNGRLQSFNTKGSVNYKGEQSLEVAFDKPAKTVDIKLELPALSVESFTLHHEGYIRKFTTSAKLRSGYSNFENIDIDLNHAGNRARFASKIEVKLPEVQFIDIKFNKFTDKLNFNIEVPALKLRSVEFKHTGPLTKFNTLLNAETGFDGYENVGLTLSNDGNLNAFESAVTLKLPQRQNIRLTWDKASTKVTVDGSIPVAKIDTIEIRHEGSLRSFSTSGNLRTSYRGLRNVGISCEHSGVLRRFNSKCTLRLPEEQSVNVNFNLQSKTFNFEAKLPFADTSATMSHAGGLNKFETKLGLEDKWSLEAEHDRTQKSALRVKTPVNKYEQMSLEVSHTVALPKVDITAELRTSHPRVPSITAELHHDGLIKKFSSELKLTTPFTNMNSQSLRVEYEGQPQNFEGKVAVTTSIPKYESVIYEVKHQGNLRSFKSSVSLEYGDYKKIEGAINMKLHNLAQAQGSINFKSPIPNFDDMSLSFRNRFNARQKSVSHASSVSWTQGKKITVDATYDNNAGNLKLTTPFENLRELVLDLTGKYQPWDINMKANADYNGDRWLSLDSAYSGTNHHIGRMTVTTLWAPLRQASVDFDGKFDLTDMSLKTEIQHNGRKWVDGEMMYRKNQNRHVGRLALRQPHPMTHNFNVLYAPRQVDGDATINWNTRNQNSKIQMELNVQDRRYKKEVVLKAVLPSRTVGLTTTTESRNGLSHKTELTWDQARDRKVALEFNQEGDKYDGKLTTPIRSLAMTLDKSKSYRSQKVEGELLWDADRDQSKKLTLKGQMNQLPDGAAIITTIKHPMLRRDITISSEFRSNDSPMYSGKLEVEYAPEPSKKLTLSSKVGNIGTNNYTVELEFSHPESGVDISMAANAGDENGRMTGNFLYRYQDESMALRGEINKIRKEIRSQMVGSYSWMTPWLMEGKMNTKRDGYLFELKNTYEKTRHGHPHTVNTVLDVNTEAPAFDLKSTGSHGKIYSHIFAKYPNSSAVLFKAMHDMGEGPVDDAEIFINLIGNHLFHERYYLRLAMKDDIKAYLGSVRDYYAEKRRQYMQSPNTLYTPEVASFKREMEPVLSYLNGELSSFENDFATMKQEIRMMYRRNEFFMKDMGEVYTAAARYISEKIDEMERMYEEMKVKMTAKIEAIVAEMERVKREAIEFMSTLKVNGMERYNQLMDELKTKYEELRTEMMQFYQEQAQKMREKMQPFVEKYNEYYRQAMVKIDEHKHAINHKVDEYMQKVRAHPYYSKVFDFHQKSMASIRDAINSRDWMKPLRDLHLNARQTLSGLHYLASTHYDVLSKKYAEAIYQARDNINAKIDEVLSHPQVAYAKDMAHHMVEKGMDYYKYYKLEENVKHHLQNIYDSGRLMAEKRWQSFLHDYLQINRTRIIRYDPKEFILEFEVFNPIPLKDLMSMPELNLDVYRERLDAMVKKYTPKDDMNMWDLYYTYKPSSDIRDWVPPFKAHASLIGSQHFMTFDHKHFEYAGKCSYILARDFIDGNFTAIVNYDGSRDAKRKSITVFSDDKSIEIAPDFTVRVGAIGGDSKKEELPFEFKSTTVRRQGDVVRIDNSNGVTIMCNWAHDVCSLNMTGWYFGKTAGLFGTYDNEMSNDFLTSEKKITENAGEFAYSWKVQPRCNSRHNLARTVPATEGTDEYNKCAALFKEKTYSPYRYCFKQVDPQPYFEMCVNHMSRLRTADAMCSVAVGYVQDCARHGVNLRLESRCVQCKYNRISKTEGETFTLSDNGDANVPKTADVIFVIEEKTCNKDFNFKLLTRTIEKDMKGQGLKSVKFGIVGYGGAGVHDIEHQHTIQGELLGHAHDIASTSMTFLHDGRNSDALRAVDFAARYPFRTGSSKTIILVPCSSCRKMSVDYSDIQSLLVPSGIKFHVMMQHEFQLKSNRRSPKTNYIFGVDGNTAFTSKTSDIQGDRALFKQIAIPKDLCVALALETNGSVFNSLKLEQGRWSDKKLFADSVAQRVASTSQPSECQVCECRKGDQEVGITVCRKCGATSGDTFKMSEMFLDSYNFNRDLQAYLSR</sequence>
<dbReference type="Pfam" id="PF21013">
    <property type="entry name" value="LOC400499"/>
    <property type="match status" value="1"/>
</dbReference>
<dbReference type="InterPro" id="IPR015255">
    <property type="entry name" value="Vitellinogen_open_b-sht"/>
</dbReference>
<feature type="chain" id="PRO_5010363311" evidence="12">
    <location>
        <begin position="18"/>
        <end position="4884"/>
    </location>
</feature>
<keyword evidence="3" id="KW-0964">Secreted</keyword>
<dbReference type="SUPFAM" id="SSF56968">
    <property type="entry name" value="Lipovitellin-phosvitin complex, beta-sheet shell regions"/>
    <property type="match status" value="2"/>
</dbReference>
<evidence type="ECO:0000313" key="16">
    <source>
        <dbReference type="RefSeq" id="XP_013399882.1"/>
    </source>
</evidence>
<dbReference type="Proteomes" id="UP000085678">
    <property type="component" value="Unplaced"/>
</dbReference>
<accession>A0A1S3INV1</accession>
<dbReference type="STRING" id="7574.A0A1S3INV1"/>
<dbReference type="InterPro" id="IPR048484">
    <property type="entry name" value="LOC400499-like"/>
</dbReference>
<dbReference type="Gene3D" id="2.20.80.10">
    <property type="entry name" value="Lipovitellin-phosvitin complex, chain A, domain 4"/>
    <property type="match status" value="1"/>
</dbReference>
<dbReference type="GO" id="GO:0045735">
    <property type="term" value="F:nutrient reservoir activity"/>
    <property type="evidence" value="ECO:0007669"/>
    <property type="project" value="UniProtKB-KW"/>
</dbReference>
<dbReference type="InterPro" id="IPR050733">
    <property type="entry name" value="Vitellogenin/Apolipophorin"/>
</dbReference>
<evidence type="ECO:0000256" key="5">
    <source>
        <dbReference type="ARBA" id="ARBA00022761"/>
    </source>
</evidence>
<evidence type="ECO:0000313" key="15">
    <source>
        <dbReference type="Proteomes" id="UP000085678"/>
    </source>
</evidence>
<dbReference type="RefSeq" id="XP_013399882.1">
    <property type="nucleotide sequence ID" value="XM_013544428.1"/>
</dbReference>
<comment type="caution">
    <text evidence="10">Lacks conserved residue(s) required for the propagation of feature annotation.</text>
</comment>
<evidence type="ECO:0000256" key="1">
    <source>
        <dbReference type="ARBA" id="ARBA00004613"/>
    </source>
</evidence>
<feature type="signal peptide" evidence="12">
    <location>
        <begin position="1"/>
        <end position="17"/>
    </location>
</feature>
<proteinExistence type="predicted"/>
<evidence type="ECO:0000256" key="8">
    <source>
        <dbReference type="ARBA" id="ARBA00023157"/>
    </source>
</evidence>
<dbReference type="Pfam" id="PF00094">
    <property type="entry name" value="VWD"/>
    <property type="match status" value="1"/>
</dbReference>
<dbReference type="Pfam" id="PF01347">
    <property type="entry name" value="Vitellogenin_N"/>
    <property type="match status" value="1"/>
</dbReference>
<dbReference type="SMART" id="SM01169">
    <property type="entry name" value="DUF1943"/>
    <property type="match status" value="1"/>
</dbReference>
<keyword evidence="4 12" id="KW-0732">Signal</keyword>
<dbReference type="FunCoup" id="A0A1S3INV1">
    <property type="interactions" value="6"/>
</dbReference>
<keyword evidence="7" id="KW-0446">Lipid-binding</keyword>
<protein>
    <submittedName>
        <fullName evidence="16">Uncharacterized protein LOC106166028</fullName>
    </submittedName>
</protein>
<dbReference type="FunFam" id="2.20.50.20:FF:000007">
    <property type="entry name" value="von Willebrand factor type D domaincontaining protein"/>
    <property type="match status" value="1"/>
</dbReference>
<dbReference type="OrthoDB" id="6484170at2759"/>
<dbReference type="PANTHER" id="PTHR23345">
    <property type="entry name" value="VITELLOGENIN-RELATED"/>
    <property type="match status" value="1"/>
</dbReference>
<dbReference type="InterPro" id="IPR015816">
    <property type="entry name" value="Vitellinogen_b-sht_N"/>
</dbReference>
<dbReference type="Gene3D" id="1.20.120.20">
    <property type="entry name" value="Apolipoprotein"/>
    <property type="match status" value="1"/>
</dbReference>
<dbReference type="GO" id="GO:0005576">
    <property type="term" value="C:extracellular region"/>
    <property type="evidence" value="ECO:0007669"/>
    <property type="project" value="UniProtKB-SubCell"/>
</dbReference>
<keyword evidence="15" id="KW-1185">Reference proteome</keyword>
<comment type="subcellular location">
    <subcellularLocation>
        <location evidence="1">Secreted</location>
    </subcellularLocation>
</comment>
<evidence type="ECO:0000256" key="10">
    <source>
        <dbReference type="PROSITE-ProRule" id="PRU00557"/>
    </source>
</evidence>
<dbReference type="InterPro" id="IPR015817">
    <property type="entry name" value="Vitellinogen_open_b-sht_sub1"/>
</dbReference>
<dbReference type="InterPro" id="IPR009454">
    <property type="entry name" value="Lipid_transpt_open_b-sht"/>
</dbReference>
<keyword evidence="5" id="KW-0758">Storage protein</keyword>
<dbReference type="KEGG" id="lak:106166028"/>
<dbReference type="Pfam" id="PF08742">
    <property type="entry name" value="C8"/>
    <property type="match status" value="1"/>
</dbReference>
<dbReference type="SMART" id="SM00638">
    <property type="entry name" value="LPD_N"/>
    <property type="match status" value="1"/>
</dbReference>
<dbReference type="Pfam" id="PF09172">
    <property type="entry name" value="Vit_open_b-sht"/>
    <property type="match status" value="1"/>
</dbReference>
<evidence type="ECO:0000259" key="13">
    <source>
        <dbReference type="PROSITE" id="PS51211"/>
    </source>
</evidence>
<organism evidence="15 16">
    <name type="scientific">Lingula anatina</name>
    <name type="common">Brachiopod</name>
    <name type="synonym">Lingula unguis</name>
    <dbReference type="NCBI Taxonomy" id="7574"/>
    <lineage>
        <taxon>Eukaryota</taxon>
        <taxon>Metazoa</taxon>
        <taxon>Spiralia</taxon>
        <taxon>Lophotrochozoa</taxon>
        <taxon>Brachiopoda</taxon>
        <taxon>Linguliformea</taxon>
        <taxon>Lingulata</taxon>
        <taxon>Lingulida</taxon>
        <taxon>Linguloidea</taxon>
        <taxon>Lingulidae</taxon>
        <taxon>Lingula</taxon>
    </lineage>
</organism>
<dbReference type="SMART" id="SM00216">
    <property type="entry name" value="VWD"/>
    <property type="match status" value="1"/>
</dbReference>
<feature type="domain" description="VWFD" evidence="14">
    <location>
        <begin position="4313"/>
        <end position="4485"/>
    </location>
</feature>
<evidence type="ECO:0000259" key="14">
    <source>
        <dbReference type="PROSITE" id="PS51233"/>
    </source>
</evidence>
<dbReference type="InterPro" id="IPR001846">
    <property type="entry name" value="VWF_type-D"/>
</dbReference>
<dbReference type="PANTHER" id="PTHR23345:SF15">
    <property type="entry name" value="VITELLOGENIN 1-RELATED"/>
    <property type="match status" value="1"/>
</dbReference>
<evidence type="ECO:0000256" key="3">
    <source>
        <dbReference type="ARBA" id="ARBA00022525"/>
    </source>
</evidence>
<dbReference type="InterPro" id="IPR015819">
    <property type="entry name" value="Lipid_transp_b-sht_shell"/>
</dbReference>
<name>A0A1S3INV1_LINAN</name>
<keyword evidence="9" id="KW-0325">Glycoprotein</keyword>
<feature type="domain" description="Vitellogenin" evidence="13">
    <location>
        <begin position="41"/>
        <end position="658"/>
    </location>
</feature>
<evidence type="ECO:0000256" key="2">
    <source>
        <dbReference type="ARBA" id="ARBA00022448"/>
    </source>
</evidence>
<evidence type="ECO:0000256" key="9">
    <source>
        <dbReference type="ARBA" id="ARBA00023180"/>
    </source>
</evidence>
<feature type="coiled-coil region" evidence="11">
    <location>
        <begin position="3986"/>
        <end position="4046"/>
    </location>
</feature>
<dbReference type="InterPro" id="IPR014853">
    <property type="entry name" value="VWF/SSPO/ZAN-like_Cys-rich_dom"/>
</dbReference>
<evidence type="ECO:0000256" key="7">
    <source>
        <dbReference type="ARBA" id="ARBA00023121"/>
    </source>
</evidence>
<dbReference type="SUPFAM" id="SSF48431">
    <property type="entry name" value="Lipovitellin-phosvitin complex, superhelical domain"/>
    <property type="match status" value="1"/>
</dbReference>
<keyword evidence="2" id="KW-0813">Transport</keyword>
<dbReference type="GO" id="GO:0008289">
    <property type="term" value="F:lipid binding"/>
    <property type="evidence" value="ECO:0007669"/>
    <property type="project" value="UniProtKB-KW"/>
</dbReference>
<evidence type="ECO:0000256" key="11">
    <source>
        <dbReference type="SAM" id="Coils"/>
    </source>
</evidence>
<dbReference type="InterPro" id="IPR001747">
    <property type="entry name" value="Vitellogenin_N"/>
</dbReference>
<keyword evidence="8" id="KW-1015">Disulfide bond</keyword>
<dbReference type="Gene3D" id="2.20.50.20">
    <property type="entry name" value="Lipovitellin. Chain A, domain 3"/>
    <property type="match status" value="1"/>
</dbReference>
<reference evidence="16" key="1">
    <citation type="journal article" date="2015" name="Nat. Commun.">
        <title>The Lingula genome provides insights into brachiopod evolution and the origin of phosphate biomineralization.</title>
        <authorList>
            <person name="Luo Y.J."/>
            <person name="Takeuchi T."/>
            <person name="Koyanagi R."/>
            <person name="Yamada L."/>
            <person name="Kanda M."/>
            <person name="Khalturina M."/>
            <person name="Fujie M."/>
            <person name="Yamasaki S.I."/>
            <person name="Endo K."/>
            <person name="Satoh N."/>
        </authorList>
    </citation>
    <scope>NUCLEOTIDE SEQUENCE</scope>
</reference>